<reference evidence="2 3" key="1">
    <citation type="submission" date="2024-06" db="EMBL/GenBank/DDBJ databases">
        <title>Genomic Encyclopedia of Type Strains, Phase IV (KMG-IV): sequencing the most valuable type-strain genomes for metagenomic binning, comparative biology and taxonomic classification.</title>
        <authorList>
            <person name="Goeker M."/>
        </authorList>
    </citation>
    <scope>NUCLEOTIDE SEQUENCE [LARGE SCALE GENOMIC DNA]</scope>
    <source>
        <strain evidence="2 3">DSM 21460</strain>
    </source>
</reference>
<dbReference type="EMBL" id="JBEPMA010000006">
    <property type="protein sequence ID" value="MET3617630.1"/>
    <property type="molecule type" value="Genomic_DNA"/>
</dbReference>
<sequence length="46" mass="5152">MEKSKYFYIKITGDYALYTSPESKGGSESFTYSIPTRQALHGIVDA</sequence>
<dbReference type="RefSeq" id="WP_354368257.1">
    <property type="nucleotide sequence ID" value="NZ_JBEPMA010000006.1"/>
</dbReference>
<name>A0ABV2JCK2_9FIRM</name>
<protein>
    <submittedName>
        <fullName evidence="2">CRISPR-associated Cas5-like protein</fullName>
    </submittedName>
</protein>
<organism evidence="2 3">
    <name type="scientific">Peptoniphilus olsenii</name>
    <dbReference type="NCBI Taxonomy" id="411570"/>
    <lineage>
        <taxon>Bacteria</taxon>
        <taxon>Bacillati</taxon>
        <taxon>Bacillota</taxon>
        <taxon>Tissierellia</taxon>
        <taxon>Tissierellales</taxon>
        <taxon>Peptoniphilaceae</taxon>
        <taxon>Peptoniphilus</taxon>
    </lineage>
</organism>
<proteinExistence type="predicted"/>
<dbReference type="Pfam" id="PF09704">
    <property type="entry name" value="Cas_Cas5d"/>
    <property type="match status" value="1"/>
</dbReference>
<accession>A0ABV2JCK2</accession>
<dbReference type="Gene3D" id="3.30.70.2660">
    <property type="match status" value="1"/>
</dbReference>
<evidence type="ECO:0000313" key="3">
    <source>
        <dbReference type="Proteomes" id="UP001549162"/>
    </source>
</evidence>
<gene>
    <name evidence="2" type="ORF">ABID14_001264</name>
</gene>
<evidence type="ECO:0000313" key="2">
    <source>
        <dbReference type="EMBL" id="MET3617630.1"/>
    </source>
</evidence>
<dbReference type="InterPro" id="IPR013422">
    <property type="entry name" value="CRISPR-assoc_prot_Cas5_N"/>
</dbReference>
<evidence type="ECO:0000256" key="1">
    <source>
        <dbReference type="ARBA" id="ARBA00023118"/>
    </source>
</evidence>
<keyword evidence="3" id="KW-1185">Reference proteome</keyword>
<dbReference type="Proteomes" id="UP001549162">
    <property type="component" value="Unassembled WGS sequence"/>
</dbReference>
<comment type="caution">
    <text evidence="2">The sequence shown here is derived from an EMBL/GenBank/DDBJ whole genome shotgun (WGS) entry which is preliminary data.</text>
</comment>
<dbReference type="InterPro" id="IPR021124">
    <property type="entry name" value="CRISPR-assoc_prot_Cas5"/>
</dbReference>
<keyword evidence="1" id="KW-0051">Antiviral defense</keyword>
<dbReference type="NCBIfam" id="TIGR02593">
    <property type="entry name" value="CRISPR_cas5"/>
    <property type="match status" value="1"/>
</dbReference>